<keyword evidence="11 14" id="KW-0411">Iron-sulfur</keyword>
<evidence type="ECO:0000256" key="10">
    <source>
        <dbReference type="ARBA" id="ARBA00023004"/>
    </source>
</evidence>
<comment type="pathway">
    <text evidence="2 14">Porphyrin-containing compound metabolism; protoporphyrin-IX biosynthesis; protoporphyrinogen-IX from coproporphyrinogen-III (AdoMet route): step 1/1.</text>
</comment>
<comment type="cofactor">
    <cofactor evidence="14">
        <name>[4Fe-4S] cluster</name>
        <dbReference type="ChEBI" id="CHEBI:49883"/>
    </cofactor>
    <text evidence="14">Binds 1 [4Fe-4S] cluster. The cluster is coordinated with 3 cysteines and an exchangeable S-adenosyl-L-methionine.</text>
</comment>
<dbReference type="Pfam" id="PF06969">
    <property type="entry name" value="HemN_C"/>
    <property type="match status" value="1"/>
</dbReference>
<evidence type="ECO:0000256" key="13">
    <source>
        <dbReference type="ARBA" id="ARBA00048321"/>
    </source>
</evidence>
<keyword evidence="6 14" id="KW-0963">Cytoplasm</keyword>
<keyword evidence="10 14" id="KW-0408">Iron</keyword>
<evidence type="ECO:0000256" key="9">
    <source>
        <dbReference type="ARBA" id="ARBA00023002"/>
    </source>
</evidence>
<name>A0ABT0GGR7_9GAMM</name>
<evidence type="ECO:0000256" key="4">
    <source>
        <dbReference type="ARBA" id="ARBA00011245"/>
    </source>
</evidence>
<comment type="catalytic activity">
    <reaction evidence="13 14">
        <text>coproporphyrinogen III + 2 S-adenosyl-L-methionine = protoporphyrinogen IX + 2 5'-deoxyadenosine + 2 L-methionine + 2 CO2</text>
        <dbReference type="Rhea" id="RHEA:15425"/>
        <dbReference type="ChEBI" id="CHEBI:16526"/>
        <dbReference type="ChEBI" id="CHEBI:17319"/>
        <dbReference type="ChEBI" id="CHEBI:57307"/>
        <dbReference type="ChEBI" id="CHEBI:57309"/>
        <dbReference type="ChEBI" id="CHEBI:57844"/>
        <dbReference type="ChEBI" id="CHEBI:59789"/>
        <dbReference type="EC" id="1.3.98.3"/>
    </reaction>
</comment>
<proteinExistence type="inferred from homology"/>
<evidence type="ECO:0000256" key="1">
    <source>
        <dbReference type="ARBA" id="ARBA00004496"/>
    </source>
</evidence>
<organism evidence="16 17">
    <name type="scientific">Pseudomarimonas salicorniae</name>
    <dbReference type="NCBI Taxonomy" id="2933270"/>
    <lineage>
        <taxon>Bacteria</taxon>
        <taxon>Pseudomonadati</taxon>
        <taxon>Pseudomonadota</taxon>
        <taxon>Gammaproteobacteria</taxon>
        <taxon>Lysobacterales</taxon>
        <taxon>Lysobacteraceae</taxon>
        <taxon>Pseudomarimonas</taxon>
    </lineage>
</organism>
<sequence length="462" mass="52218">MSLTSCFDTELLRRYDRPGPRYTSYPTAPQFHADFGRHDWEQALRDSNDDPIPRRLSLYLHVPFCTSPCFYCGCNKVITRDRRRGEEYVQLLKREIEASGSLIDRDRQVVQIHFGGGTPNFLCPAQLGDVVGHLSRHFGLADVPDRDFSIELDPRAIAPAEVAELAAMGFNRASLGVQDYDPDVQRAVNRVQGIEETEAVLDACRQAGMSSINIDLIYGLPKQTPRTFALTLDRVIAQRPSRIAIYGYAHLPQLFRPQRQIEASDLPDAETRLQLLGLAIRRLDVAGYQYIGMDHFALPDDPLAVAQRCGSLQRNFMGYTTHGDCDLIGLGVSAISRVGECFAQNHRDLPAWSAAVEAGRLPIWRGLRMDHDDQLRAALIQRLMCQGEIDVEQIEADHAVRFEDYFKDALERLQPMFDDGLVSCRGRRIVASPRGRMLLRNVAMCFDRYLGQHEPTRFSRAV</sequence>
<dbReference type="NCBIfam" id="TIGR00538">
    <property type="entry name" value="hemN"/>
    <property type="match status" value="1"/>
</dbReference>
<comment type="subunit">
    <text evidence="4">Monomer.</text>
</comment>
<dbReference type="RefSeq" id="WP_248207569.1">
    <property type="nucleotide sequence ID" value="NZ_JALNMH010000006.1"/>
</dbReference>
<evidence type="ECO:0000256" key="8">
    <source>
        <dbReference type="ARBA" id="ARBA00022723"/>
    </source>
</evidence>
<dbReference type="EMBL" id="JALNMH010000006">
    <property type="protein sequence ID" value="MCK7593638.1"/>
    <property type="molecule type" value="Genomic_DNA"/>
</dbReference>
<dbReference type="InterPro" id="IPR034505">
    <property type="entry name" value="Coproporphyrinogen-III_oxidase"/>
</dbReference>
<evidence type="ECO:0000256" key="11">
    <source>
        <dbReference type="ARBA" id="ARBA00023014"/>
    </source>
</evidence>
<reference evidence="16" key="1">
    <citation type="submission" date="2022-04" db="EMBL/GenBank/DDBJ databases">
        <title>Lysobacter sp. CAU 1642 isolated from sea sand.</title>
        <authorList>
            <person name="Kim W."/>
        </authorList>
    </citation>
    <scope>NUCLEOTIDE SEQUENCE</scope>
    <source>
        <strain evidence="16">CAU 1642</strain>
    </source>
</reference>
<comment type="subcellular location">
    <subcellularLocation>
        <location evidence="1 14">Cytoplasm</location>
    </subcellularLocation>
</comment>
<comment type="similarity">
    <text evidence="3 14">Belongs to the anaerobic coproporphyrinogen-III oxidase family.</text>
</comment>
<dbReference type="GO" id="GO:0051989">
    <property type="term" value="F:coproporphyrinogen dehydrogenase activity"/>
    <property type="evidence" value="ECO:0007669"/>
    <property type="project" value="UniProtKB-EC"/>
</dbReference>
<dbReference type="InterPro" id="IPR058240">
    <property type="entry name" value="rSAM_sf"/>
</dbReference>
<dbReference type="Proteomes" id="UP001431449">
    <property type="component" value="Unassembled WGS sequence"/>
</dbReference>
<gene>
    <name evidence="16" type="primary">hemN</name>
    <name evidence="16" type="ORF">M0G41_08150</name>
</gene>
<comment type="caution">
    <text evidence="16">The sequence shown here is derived from an EMBL/GenBank/DDBJ whole genome shotgun (WGS) entry which is preliminary data.</text>
</comment>
<dbReference type="Gene3D" id="1.10.10.920">
    <property type="match status" value="1"/>
</dbReference>
<dbReference type="PANTHER" id="PTHR13932">
    <property type="entry name" value="COPROPORPHYRINIGEN III OXIDASE"/>
    <property type="match status" value="1"/>
</dbReference>
<dbReference type="InterPro" id="IPR004558">
    <property type="entry name" value="Coprogen_oxidase_HemN"/>
</dbReference>
<dbReference type="PIRSF" id="PIRSF000167">
    <property type="entry name" value="HemN"/>
    <property type="match status" value="1"/>
</dbReference>
<evidence type="ECO:0000313" key="16">
    <source>
        <dbReference type="EMBL" id="MCK7593638.1"/>
    </source>
</evidence>
<dbReference type="PANTHER" id="PTHR13932:SF6">
    <property type="entry name" value="OXYGEN-INDEPENDENT COPROPORPHYRINOGEN III OXIDASE"/>
    <property type="match status" value="1"/>
</dbReference>
<evidence type="ECO:0000256" key="2">
    <source>
        <dbReference type="ARBA" id="ARBA00004785"/>
    </source>
</evidence>
<dbReference type="SFLD" id="SFLDG01065">
    <property type="entry name" value="anaerobic_coproporphyrinogen-I"/>
    <property type="match status" value="1"/>
</dbReference>
<dbReference type="SFLD" id="SFLDS00029">
    <property type="entry name" value="Radical_SAM"/>
    <property type="match status" value="1"/>
</dbReference>
<dbReference type="InterPro" id="IPR007197">
    <property type="entry name" value="rSAM"/>
</dbReference>
<dbReference type="InterPro" id="IPR010723">
    <property type="entry name" value="HemN_C"/>
</dbReference>
<accession>A0ABT0GGR7</accession>
<keyword evidence="12 14" id="KW-0627">Porphyrin biosynthesis</keyword>
<keyword evidence="17" id="KW-1185">Reference proteome</keyword>
<protein>
    <recommendedName>
        <fullName evidence="14">Coproporphyrinogen-III oxidase</fullName>
        <ecNumber evidence="14">1.3.98.3</ecNumber>
    </recommendedName>
</protein>
<evidence type="ECO:0000256" key="12">
    <source>
        <dbReference type="ARBA" id="ARBA00023244"/>
    </source>
</evidence>
<evidence type="ECO:0000256" key="3">
    <source>
        <dbReference type="ARBA" id="ARBA00005493"/>
    </source>
</evidence>
<dbReference type="PROSITE" id="PS51918">
    <property type="entry name" value="RADICAL_SAM"/>
    <property type="match status" value="1"/>
</dbReference>
<feature type="domain" description="Radical SAM core" evidence="15">
    <location>
        <begin position="50"/>
        <end position="286"/>
    </location>
</feature>
<keyword evidence="7 14" id="KW-0949">S-adenosyl-L-methionine</keyword>
<keyword evidence="5 14" id="KW-0004">4Fe-4S</keyword>
<dbReference type="CDD" id="cd01335">
    <property type="entry name" value="Radical_SAM"/>
    <property type="match status" value="1"/>
</dbReference>
<dbReference type="Pfam" id="PF04055">
    <property type="entry name" value="Radical_SAM"/>
    <property type="match status" value="1"/>
</dbReference>
<evidence type="ECO:0000256" key="6">
    <source>
        <dbReference type="ARBA" id="ARBA00022490"/>
    </source>
</evidence>
<evidence type="ECO:0000256" key="14">
    <source>
        <dbReference type="PIRNR" id="PIRNR000167"/>
    </source>
</evidence>
<evidence type="ECO:0000259" key="15">
    <source>
        <dbReference type="PROSITE" id="PS51918"/>
    </source>
</evidence>
<dbReference type="Gene3D" id="3.30.750.200">
    <property type="match status" value="1"/>
</dbReference>
<keyword evidence="9 14" id="KW-0560">Oxidoreductase</keyword>
<evidence type="ECO:0000256" key="5">
    <source>
        <dbReference type="ARBA" id="ARBA00022485"/>
    </source>
</evidence>
<dbReference type="SUPFAM" id="SSF102114">
    <property type="entry name" value="Radical SAM enzymes"/>
    <property type="match status" value="1"/>
</dbReference>
<dbReference type="SMART" id="SM00729">
    <property type="entry name" value="Elp3"/>
    <property type="match status" value="1"/>
</dbReference>
<evidence type="ECO:0000313" key="17">
    <source>
        <dbReference type="Proteomes" id="UP001431449"/>
    </source>
</evidence>
<keyword evidence="8 14" id="KW-0479">Metal-binding</keyword>
<evidence type="ECO:0000256" key="7">
    <source>
        <dbReference type="ARBA" id="ARBA00022691"/>
    </source>
</evidence>
<dbReference type="EC" id="1.3.98.3" evidence="14"/>
<dbReference type="InterPro" id="IPR006638">
    <property type="entry name" value="Elp3/MiaA/NifB-like_rSAM"/>
</dbReference>